<protein>
    <submittedName>
        <fullName evidence="2">Uncharacterized protein</fullName>
    </submittedName>
</protein>
<feature type="compositionally biased region" description="Polar residues" evidence="1">
    <location>
        <begin position="1"/>
        <end position="22"/>
    </location>
</feature>
<evidence type="ECO:0000313" key="3">
    <source>
        <dbReference type="Proteomes" id="UP001629392"/>
    </source>
</evidence>
<sequence length="52" mass="5855">MKSPTFLDQLSLTTADKSQWRNSNDRKSMHQQQGAIASGPPRKASQFAQHLQ</sequence>
<comment type="caution">
    <text evidence="2">The sequence shown here is derived from an EMBL/GenBank/DDBJ whole genome shotgun (WGS) entry which is preliminary data.</text>
</comment>
<dbReference type="EMBL" id="JAQQCL010000041">
    <property type="protein sequence ID" value="MFM0721215.1"/>
    <property type="molecule type" value="Genomic_DNA"/>
</dbReference>
<evidence type="ECO:0000256" key="1">
    <source>
        <dbReference type="SAM" id="MobiDB-lite"/>
    </source>
</evidence>
<gene>
    <name evidence="2" type="ORF">PQQ73_33440</name>
</gene>
<organism evidence="2 3">
    <name type="scientific">Paraburkholderia strydomiana</name>
    <dbReference type="NCBI Taxonomy" id="1245417"/>
    <lineage>
        <taxon>Bacteria</taxon>
        <taxon>Pseudomonadati</taxon>
        <taxon>Pseudomonadota</taxon>
        <taxon>Betaproteobacteria</taxon>
        <taxon>Burkholderiales</taxon>
        <taxon>Burkholderiaceae</taxon>
        <taxon>Paraburkholderia</taxon>
    </lineage>
</organism>
<feature type="region of interest" description="Disordered" evidence="1">
    <location>
        <begin position="1"/>
        <end position="52"/>
    </location>
</feature>
<accession>A0ABW9EQ37</accession>
<evidence type="ECO:0000313" key="2">
    <source>
        <dbReference type="EMBL" id="MFM0721215.1"/>
    </source>
</evidence>
<dbReference type="RefSeq" id="WP_408157217.1">
    <property type="nucleotide sequence ID" value="NZ_JAQQCL010000041.1"/>
</dbReference>
<dbReference type="Proteomes" id="UP001629392">
    <property type="component" value="Unassembled WGS sequence"/>
</dbReference>
<name>A0ABW9EQ37_9BURK</name>
<keyword evidence="3" id="KW-1185">Reference proteome</keyword>
<proteinExistence type="predicted"/>
<reference evidence="2 3" key="1">
    <citation type="journal article" date="2024" name="Chem. Sci.">
        <title>Discovery of megapolipeptins by genome mining of a Burkholderiales bacteria collection.</title>
        <authorList>
            <person name="Paulo B.S."/>
            <person name="Recchia M.J.J."/>
            <person name="Lee S."/>
            <person name="Fergusson C.H."/>
            <person name="Romanowski S.B."/>
            <person name="Hernandez A."/>
            <person name="Krull N."/>
            <person name="Liu D.Y."/>
            <person name="Cavanagh H."/>
            <person name="Bos A."/>
            <person name="Gray C.A."/>
            <person name="Murphy B.T."/>
            <person name="Linington R.G."/>
            <person name="Eustaquio A.S."/>
        </authorList>
    </citation>
    <scope>NUCLEOTIDE SEQUENCE [LARGE SCALE GENOMIC DNA]</scope>
    <source>
        <strain evidence="2 3">RL17-350-BIC-E</strain>
    </source>
</reference>